<comment type="caution">
    <text evidence="1">The sequence shown here is derived from an EMBL/GenBank/DDBJ whole genome shotgun (WGS) entry which is preliminary data.</text>
</comment>
<dbReference type="EMBL" id="PRKQ01000005">
    <property type="protein sequence ID" value="PPB08894.1"/>
    <property type="molecule type" value="Genomic_DNA"/>
</dbReference>
<reference evidence="1 2" key="1">
    <citation type="submission" date="2018-02" db="EMBL/GenBank/DDBJ databases">
        <title>Comparative analysis of genomes of three Brevibacillus laterosporus strains producers of potent antimicrobials isolated from silage.</title>
        <authorList>
            <person name="Kojic M."/>
            <person name="Miljkovic M."/>
            <person name="Studholme D."/>
            <person name="Filipic B."/>
        </authorList>
    </citation>
    <scope>NUCLEOTIDE SEQUENCE [LARGE SCALE GENOMIC DNA]</scope>
    <source>
        <strain evidence="1 2">BGSP11</strain>
    </source>
</reference>
<proteinExistence type="predicted"/>
<dbReference type="AlphaFoldDB" id="A0AAP8QGA5"/>
<accession>A0AAP8QGA5</accession>
<sequence>MSNYPYSVNELLSGLVVGNQIKNPSKDEIIPLHQFHVEVKDHEVKASFVTLRGSDTMVFSEDNVKTLLRNHNTYFFDYLLTDLKNTFHSFKLKLYFGTDWKLIYDEHSYLTGRLYFKVSPLGRSDFWEKMDYVQTEVPQILRQKDSDLCFHINQGKINFLEYKYYYSDIHTYPYVPKSVKEHNNATFAQMYSLAKTMEYGVIRVEKKDTKGRIIEISADTTIKYGEGDM</sequence>
<gene>
    <name evidence="1" type="ORF">C4A77_06300</name>
</gene>
<protein>
    <submittedName>
        <fullName evidence="1">Uncharacterized protein</fullName>
    </submittedName>
</protein>
<evidence type="ECO:0000313" key="1">
    <source>
        <dbReference type="EMBL" id="PPB08894.1"/>
    </source>
</evidence>
<evidence type="ECO:0000313" key="2">
    <source>
        <dbReference type="Proteomes" id="UP000239759"/>
    </source>
</evidence>
<dbReference type="RefSeq" id="WP_104031193.1">
    <property type="nucleotide sequence ID" value="NZ_PRKQ01000005.1"/>
</dbReference>
<organism evidence="1 2">
    <name type="scientific">Brevibacillus laterosporus</name>
    <name type="common">Bacillus laterosporus</name>
    <dbReference type="NCBI Taxonomy" id="1465"/>
    <lineage>
        <taxon>Bacteria</taxon>
        <taxon>Bacillati</taxon>
        <taxon>Bacillota</taxon>
        <taxon>Bacilli</taxon>
        <taxon>Bacillales</taxon>
        <taxon>Paenibacillaceae</taxon>
        <taxon>Brevibacillus</taxon>
    </lineage>
</organism>
<dbReference type="Proteomes" id="UP000239759">
    <property type="component" value="Unassembled WGS sequence"/>
</dbReference>
<name>A0AAP8QGA5_BRELA</name>